<dbReference type="Pfam" id="PF07963">
    <property type="entry name" value="N_methyl"/>
    <property type="match status" value="1"/>
</dbReference>
<comment type="caution">
    <text evidence="4">The sequence shown here is derived from an EMBL/GenBank/DDBJ whole genome shotgun (WGS) entry which is preliminary data.</text>
</comment>
<keyword evidence="3" id="KW-0812">Transmembrane</keyword>
<gene>
    <name evidence="4" type="ORF">I6N95_17430</name>
</gene>
<keyword evidence="3" id="KW-0472">Membrane</keyword>
<evidence type="ECO:0000256" key="2">
    <source>
        <dbReference type="ARBA" id="ARBA00023287"/>
    </source>
</evidence>
<reference evidence="4" key="1">
    <citation type="submission" date="2020-12" db="EMBL/GenBank/DDBJ databases">
        <title>Vagococcus allomyrinae sp. nov. and Enterococcus lavae sp. nov., isolated from the larvae of Allomyrina dichotoma.</title>
        <authorList>
            <person name="Lee S.D."/>
        </authorList>
    </citation>
    <scope>NUCLEOTIDE SEQUENCE</scope>
    <source>
        <strain evidence="4">BWB3-3</strain>
    </source>
</reference>
<organism evidence="4 5">
    <name type="scientific">Vagococcus allomyrinae</name>
    <dbReference type="NCBI Taxonomy" id="2794353"/>
    <lineage>
        <taxon>Bacteria</taxon>
        <taxon>Bacillati</taxon>
        <taxon>Bacillota</taxon>
        <taxon>Bacilli</taxon>
        <taxon>Lactobacillales</taxon>
        <taxon>Enterococcaceae</taxon>
        <taxon>Vagococcus</taxon>
    </lineage>
</organism>
<dbReference type="PROSITE" id="PS00409">
    <property type="entry name" value="PROKAR_NTER_METHYL"/>
    <property type="match status" value="1"/>
</dbReference>
<keyword evidence="2" id="KW-0178">Competence</keyword>
<dbReference type="GO" id="GO:0030420">
    <property type="term" value="P:establishment of competence for transformation"/>
    <property type="evidence" value="ECO:0007669"/>
    <property type="project" value="UniProtKB-KW"/>
</dbReference>
<evidence type="ECO:0000313" key="4">
    <source>
        <dbReference type="EMBL" id="MBP1042802.1"/>
    </source>
</evidence>
<dbReference type="RefSeq" id="WP_209530342.1">
    <property type="nucleotide sequence ID" value="NZ_JAEEGA010000012.1"/>
</dbReference>
<dbReference type="InterPro" id="IPR012902">
    <property type="entry name" value="N_methyl_site"/>
</dbReference>
<sequence length="230" mass="25917">MKILKDERGLSLIELLGALAIFGLVAILLSSVLFSISKASTVQGQQVEFQQTANLMVSQIESISKTPGIYQDAQYYGKFTAPDKWKDIHIVKTGADASNPSADDKYASGANKIYVTDINDNDNTKADTYQIKEAGIKIKVLQQKNENDERKTHYGTGNYRDSFSIQTSGIVLFYKEEIEFSKYYDKSTGTWQLEKLLAENSNKVKYSRKFVYSYRDDQKAKGDVPGNGRW</sequence>
<keyword evidence="5" id="KW-1185">Reference proteome</keyword>
<evidence type="ECO:0000256" key="3">
    <source>
        <dbReference type="SAM" id="Phobius"/>
    </source>
</evidence>
<dbReference type="GO" id="GO:0009986">
    <property type="term" value="C:cell surface"/>
    <property type="evidence" value="ECO:0007669"/>
    <property type="project" value="UniProtKB-SubCell"/>
</dbReference>
<evidence type="ECO:0000256" key="1">
    <source>
        <dbReference type="ARBA" id="ARBA00004241"/>
    </source>
</evidence>
<protein>
    <submittedName>
        <fullName evidence="4">Type II secretion system protein</fullName>
    </submittedName>
</protein>
<evidence type="ECO:0000313" key="5">
    <source>
        <dbReference type="Proteomes" id="UP000674938"/>
    </source>
</evidence>
<proteinExistence type="predicted"/>
<keyword evidence="3" id="KW-1133">Transmembrane helix</keyword>
<dbReference type="Proteomes" id="UP000674938">
    <property type="component" value="Unassembled WGS sequence"/>
</dbReference>
<accession>A0A940P7G8</accession>
<dbReference type="AlphaFoldDB" id="A0A940P7G8"/>
<name>A0A940P7G8_9ENTE</name>
<feature type="transmembrane region" description="Helical" evidence="3">
    <location>
        <begin position="12"/>
        <end position="36"/>
    </location>
</feature>
<dbReference type="EMBL" id="JAEEGA010000012">
    <property type="protein sequence ID" value="MBP1042802.1"/>
    <property type="molecule type" value="Genomic_DNA"/>
</dbReference>
<comment type="subcellular location">
    <subcellularLocation>
        <location evidence="1">Cell surface</location>
    </subcellularLocation>
</comment>